<dbReference type="SUPFAM" id="SSF52540">
    <property type="entry name" value="P-loop containing nucleoside triphosphate hydrolases"/>
    <property type="match status" value="1"/>
</dbReference>
<evidence type="ECO:0000256" key="5">
    <source>
        <dbReference type="ARBA" id="ARBA00022840"/>
    </source>
</evidence>
<keyword evidence="4" id="KW-0611">Plant defense</keyword>
<dbReference type="InterPro" id="IPR041118">
    <property type="entry name" value="Rx_N"/>
</dbReference>
<evidence type="ECO:0000256" key="2">
    <source>
        <dbReference type="ARBA" id="ARBA00022737"/>
    </source>
</evidence>
<dbReference type="Pfam" id="PF18052">
    <property type="entry name" value="Rx_N"/>
    <property type="match status" value="1"/>
</dbReference>
<dbReference type="InterPro" id="IPR056789">
    <property type="entry name" value="LRR_R13L1-DRL21"/>
</dbReference>
<feature type="domain" description="Disease resistance N-terminal" evidence="8">
    <location>
        <begin position="17"/>
        <end position="100"/>
    </location>
</feature>
<accession>A0A6P8DJ96</accession>
<evidence type="ECO:0000256" key="1">
    <source>
        <dbReference type="ARBA" id="ARBA00022614"/>
    </source>
</evidence>
<dbReference type="Gene3D" id="1.10.8.430">
    <property type="entry name" value="Helical domain of apoptotic protease-activating factors"/>
    <property type="match status" value="1"/>
</dbReference>
<dbReference type="RefSeq" id="XP_031391618.1">
    <property type="nucleotide sequence ID" value="XM_031535758.1"/>
</dbReference>
<dbReference type="Pfam" id="PF25019">
    <property type="entry name" value="LRR_R13L1-DRL21"/>
    <property type="match status" value="1"/>
</dbReference>
<dbReference type="Gene3D" id="1.10.10.10">
    <property type="entry name" value="Winged helix-like DNA-binding domain superfamily/Winged helix DNA-binding domain"/>
    <property type="match status" value="1"/>
</dbReference>
<gene>
    <name evidence="12" type="primary">LOC116203819</name>
</gene>
<evidence type="ECO:0000259" key="7">
    <source>
        <dbReference type="Pfam" id="PF00931"/>
    </source>
</evidence>
<dbReference type="FunFam" id="3.40.50.300:FF:001091">
    <property type="entry name" value="Probable disease resistance protein At1g61300"/>
    <property type="match status" value="1"/>
</dbReference>
<dbReference type="GeneID" id="116203819"/>
<proteinExistence type="predicted"/>
<dbReference type="InterPro" id="IPR027417">
    <property type="entry name" value="P-loop_NTPase"/>
</dbReference>
<dbReference type="GO" id="GO:0005524">
    <property type="term" value="F:ATP binding"/>
    <property type="evidence" value="ECO:0007669"/>
    <property type="project" value="UniProtKB-KW"/>
</dbReference>
<dbReference type="InterPro" id="IPR038005">
    <property type="entry name" value="RX-like_CC"/>
</dbReference>
<dbReference type="Pfam" id="PF00931">
    <property type="entry name" value="NB-ARC"/>
    <property type="match status" value="1"/>
</dbReference>
<dbReference type="SUPFAM" id="SSF52058">
    <property type="entry name" value="L domain-like"/>
    <property type="match status" value="2"/>
</dbReference>
<evidence type="ECO:0000256" key="4">
    <source>
        <dbReference type="ARBA" id="ARBA00022821"/>
    </source>
</evidence>
<sequence>MASAVSSENVCVSPTMARLLRDLARNLEQESSPLNGVREEVGSLHGRLRAIQAVLEDAEEKQLRDQLVKDWLRELRELACDAEDMFDSLITDARLLQHRDHHLVSNLEIPAHVFKAQVTDLLGRLDGIDKRREKLLLSRERVGGGDKGRRPRTDTSHLEHAQFVVGREDDISAVIKLLLTDDPDNGSDDGVSVIPIIGMGGLGKTTLSHKVFEHGAVGERFKSRMWVCVSDDFDLKRILREMIKFHSKMPIDLNISEATLESRILEFLEGKPFLLVLDDVWPEDCGGEWERLKIVLNKGGKGSKVLITSRTEKVSEIMVTHKPYRLGCLPEDKCLSLFNKIAFKGEACFSGLRKELEQIGKRIVQKCKGLPLAVKAMAGLLRDIVDIREWKAILRSEIWEVDETKLDDMGRVRVLPALQLSYYHLPSTLKQCFAYCSIFPKAYVFKREDLVKLWMAEAFLQPGGIDKSPQEVGSEYFDELLMRSFFQFSDMDGKVVYKMHDLIHDMAVSVSKPYCVLVKGTGSSRSSVASRHVSLMCENAEQPLSEVIANSKKLRTLLLPTDYLKNFGQALGMLFHSLPYMRALDLSSSELKQLPDSIAELKLLRYLDLSQTEIQALPNSICRLYNLETLKLLGCRWLFTLPEDLADLVNLCHLELDGMFWFKATSLPPRMGNLTKLQNLHSFIVGQDPGHGIRELSHLACLVGTLHISKLENAWDAAEANLKEKANLQKVVFQWSSTSDREHEEVDHARIFEDLRPHKNVEVLQVSYYKGSAFPSWLRDGVVDNLVSVSLTHCINCKILSLGDLLHLRELNLKGMAELEEWLGEGPSLRRLKLSSCPKLRVLPRMFPSMRVMKIKRCDGLEVLPVTPHLQFLTLDSNSSLKGWQEVQIRFLLPNERGQYVAVHRWSHMNLLEMMVTRCPKLEGLPKKFAPQKLEIHHCELINELPSQEFASRLQHLALVGCNDGTLVRAIPYTASLVSLVISGISNLSIFPEWPPLPGLEALYIHDCQDLESLSAGKGGSLQALASVKLLSVRNCPRLITLAVKGLPLQLECLSISSCPNLRSLGPKGTVTSLTQLKNAYILDCPVLDSLPEDGFPVSVEHLHIENCPLLRDRRDGAEGGGPDWPKINKIPDLVMIDSSPSSTSYQIPNAEILGAFSALRSLFALGPVNPDDPELQSSSFDEAIHVIHALDQSYGLNSHQVEGLHRLEMDWRRIASAASAAKRDQEQLLGHLSAMNHFKTSLLDTVSRHETLKQQGELLERQDEEDQLKIKELKARLERVKAQSAQIKSQRLANFDRAKQLSLQFSQLGREAGQHEKRMTEAGTSLSSAEQQWGAFRDTIVEVTSLFE</sequence>
<dbReference type="GO" id="GO:0006952">
    <property type="term" value="P:defense response"/>
    <property type="evidence" value="ECO:0007669"/>
    <property type="project" value="UniProtKB-KW"/>
</dbReference>
<dbReference type="InterPro" id="IPR058922">
    <property type="entry name" value="WHD_DRP"/>
</dbReference>
<reference evidence="11" key="1">
    <citation type="journal article" date="2020" name="Plant Biotechnol. J.">
        <title>The pomegranate (Punica granatum L.) draft genome dissects genetic divergence between soft- and hard-seeded cultivars.</title>
        <authorList>
            <person name="Luo X."/>
            <person name="Li H."/>
            <person name="Wu Z."/>
            <person name="Yao W."/>
            <person name="Zhao P."/>
            <person name="Cao D."/>
            <person name="Yu H."/>
            <person name="Li K."/>
            <person name="Poudel K."/>
            <person name="Zhao D."/>
            <person name="Zhang F."/>
            <person name="Xia X."/>
            <person name="Chen L."/>
            <person name="Wang Q."/>
            <person name="Jing D."/>
            <person name="Cao S."/>
        </authorList>
    </citation>
    <scope>NUCLEOTIDE SEQUENCE [LARGE SCALE GENOMIC DNA]</scope>
    <source>
        <strain evidence="11">cv. Tunisia</strain>
    </source>
</reference>
<feature type="coiled-coil region" evidence="6">
    <location>
        <begin position="1264"/>
        <end position="1291"/>
    </location>
</feature>
<organism evidence="11 12">
    <name type="scientific">Punica granatum</name>
    <name type="common">Pomegranate</name>
    <dbReference type="NCBI Taxonomy" id="22663"/>
    <lineage>
        <taxon>Eukaryota</taxon>
        <taxon>Viridiplantae</taxon>
        <taxon>Streptophyta</taxon>
        <taxon>Embryophyta</taxon>
        <taxon>Tracheophyta</taxon>
        <taxon>Spermatophyta</taxon>
        <taxon>Magnoliopsida</taxon>
        <taxon>eudicotyledons</taxon>
        <taxon>Gunneridae</taxon>
        <taxon>Pentapetalae</taxon>
        <taxon>rosids</taxon>
        <taxon>malvids</taxon>
        <taxon>Myrtales</taxon>
        <taxon>Lythraceae</taxon>
        <taxon>Punica</taxon>
    </lineage>
</organism>
<dbReference type="PANTHER" id="PTHR36766">
    <property type="entry name" value="PLANT BROAD-SPECTRUM MILDEW RESISTANCE PROTEIN RPW8"/>
    <property type="match status" value="1"/>
</dbReference>
<dbReference type="GO" id="GO:0051707">
    <property type="term" value="P:response to other organism"/>
    <property type="evidence" value="ECO:0007669"/>
    <property type="project" value="UniProtKB-ARBA"/>
</dbReference>
<dbReference type="Proteomes" id="UP000515151">
    <property type="component" value="Chromosome 4"/>
</dbReference>
<evidence type="ECO:0000259" key="9">
    <source>
        <dbReference type="Pfam" id="PF23559"/>
    </source>
</evidence>
<dbReference type="Pfam" id="PF23559">
    <property type="entry name" value="WHD_DRP"/>
    <property type="match status" value="1"/>
</dbReference>
<dbReference type="InterPro" id="IPR042197">
    <property type="entry name" value="Apaf_helical"/>
</dbReference>
<dbReference type="InterPro" id="IPR002182">
    <property type="entry name" value="NB-ARC"/>
</dbReference>
<keyword evidence="3" id="KW-0547">Nucleotide-binding</keyword>
<name>A0A6P8DJ96_PUNGR</name>
<dbReference type="Gene3D" id="3.80.10.10">
    <property type="entry name" value="Ribonuclease Inhibitor"/>
    <property type="match status" value="2"/>
</dbReference>
<keyword evidence="11" id="KW-1185">Reference proteome</keyword>
<keyword evidence="5" id="KW-0067">ATP-binding</keyword>
<dbReference type="InterPro" id="IPR032675">
    <property type="entry name" value="LRR_dom_sf"/>
</dbReference>
<protein>
    <submittedName>
        <fullName evidence="12">Disease resistance protein RGA3</fullName>
    </submittedName>
</protein>
<keyword evidence="6" id="KW-0175">Coiled coil</keyword>
<evidence type="ECO:0000259" key="8">
    <source>
        <dbReference type="Pfam" id="PF18052"/>
    </source>
</evidence>
<evidence type="ECO:0000256" key="6">
    <source>
        <dbReference type="SAM" id="Coils"/>
    </source>
</evidence>
<dbReference type="Gene3D" id="1.20.5.4130">
    <property type="match status" value="1"/>
</dbReference>
<evidence type="ECO:0000313" key="11">
    <source>
        <dbReference type="Proteomes" id="UP000515151"/>
    </source>
</evidence>
<dbReference type="OrthoDB" id="2973320at2759"/>
<dbReference type="PANTHER" id="PTHR36766:SF70">
    <property type="entry name" value="DISEASE RESISTANCE PROTEIN RGA4"/>
    <property type="match status" value="1"/>
</dbReference>
<evidence type="ECO:0000313" key="12">
    <source>
        <dbReference type="RefSeq" id="XP_031391618.1"/>
    </source>
</evidence>
<dbReference type="GO" id="GO:0043531">
    <property type="term" value="F:ADP binding"/>
    <property type="evidence" value="ECO:0007669"/>
    <property type="project" value="InterPro"/>
</dbReference>
<feature type="domain" description="NB-ARC" evidence="7">
    <location>
        <begin position="168"/>
        <end position="347"/>
    </location>
</feature>
<reference evidence="12" key="2">
    <citation type="submission" date="2025-08" db="UniProtKB">
        <authorList>
            <consortium name="RefSeq"/>
        </authorList>
    </citation>
    <scope>IDENTIFICATION</scope>
    <source>
        <tissue evidence="12">Leaf</tissue>
    </source>
</reference>
<dbReference type="CDD" id="cd14798">
    <property type="entry name" value="RX-CC_like"/>
    <property type="match status" value="1"/>
</dbReference>
<keyword evidence="2" id="KW-0677">Repeat</keyword>
<evidence type="ECO:0000259" key="10">
    <source>
        <dbReference type="Pfam" id="PF25019"/>
    </source>
</evidence>
<feature type="domain" description="Disease resistance protein winged helix" evidence="9">
    <location>
        <begin position="438"/>
        <end position="507"/>
    </location>
</feature>
<evidence type="ECO:0000256" key="3">
    <source>
        <dbReference type="ARBA" id="ARBA00022741"/>
    </source>
</evidence>
<feature type="domain" description="R13L1/DRL21-like LRR repeat region" evidence="10">
    <location>
        <begin position="693"/>
        <end position="816"/>
    </location>
</feature>
<dbReference type="Gene3D" id="3.40.50.300">
    <property type="entry name" value="P-loop containing nucleotide triphosphate hydrolases"/>
    <property type="match status" value="1"/>
</dbReference>
<dbReference type="InterPro" id="IPR036388">
    <property type="entry name" value="WH-like_DNA-bd_sf"/>
</dbReference>
<dbReference type="FunFam" id="1.10.10.10:FF:000322">
    <property type="entry name" value="Probable disease resistance protein At1g63360"/>
    <property type="match status" value="1"/>
</dbReference>
<dbReference type="PRINTS" id="PR00364">
    <property type="entry name" value="DISEASERSIST"/>
</dbReference>
<keyword evidence="1" id="KW-0433">Leucine-rich repeat</keyword>